<dbReference type="EMBL" id="JANIEX010000714">
    <property type="protein sequence ID" value="KAJ3563886.1"/>
    <property type="molecule type" value="Genomic_DNA"/>
</dbReference>
<feature type="region of interest" description="Disordered" evidence="1">
    <location>
        <begin position="45"/>
        <end position="87"/>
    </location>
</feature>
<organism evidence="2 3">
    <name type="scientific">Leucocoprinus birnbaumii</name>
    <dbReference type="NCBI Taxonomy" id="56174"/>
    <lineage>
        <taxon>Eukaryota</taxon>
        <taxon>Fungi</taxon>
        <taxon>Dikarya</taxon>
        <taxon>Basidiomycota</taxon>
        <taxon>Agaricomycotina</taxon>
        <taxon>Agaricomycetes</taxon>
        <taxon>Agaricomycetidae</taxon>
        <taxon>Agaricales</taxon>
        <taxon>Agaricineae</taxon>
        <taxon>Agaricaceae</taxon>
        <taxon>Leucocoprinus</taxon>
    </lineage>
</organism>
<proteinExistence type="predicted"/>
<evidence type="ECO:0000313" key="3">
    <source>
        <dbReference type="Proteomes" id="UP001213000"/>
    </source>
</evidence>
<protein>
    <submittedName>
        <fullName evidence="2">Uncharacterized protein</fullName>
    </submittedName>
</protein>
<name>A0AAD5YTN1_9AGAR</name>
<evidence type="ECO:0000313" key="2">
    <source>
        <dbReference type="EMBL" id="KAJ3563886.1"/>
    </source>
</evidence>
<feature type="compositionally biased region" description="Polar residues" evidence="1">
    <location>
        <begin position="77"/>
        <end position="87"/>
    </location>
</feature>
<keyword evidence="3" id="KW-1185">Reference proteome</keyword>
<accession>A0AAD5YTN1</accession>
<sequence>MYSSSSSESSLTDIKALHKLIAGNTLPDSAVEDNLDGKQDALDARLNNSSTDSDPDDPSHEGLSDALMSSIHEFSRGVSNGTHKGYQ</sequence>
<comment type="caution">
    <text evidence="2">The sequence shown here is derived from an EMBL/GenBank/DDBJ whole genome shotgun (WGS) entry which is preliminary data.</text>
</comment>
<dbReference type="Proteomes" id="UP001213000">
    <property type="component" value="Unassembled WGS sequence"/>
</dbReference>
<reference evidence="2" key="1">
    <citation type="submission" date="2022-07" db="EMBL/GenBank/DDBJ databases">
        <title>Genome Sequence of Leucocoprinus birnbaumii.</title>
        <authorList>
            <person name="Buettner E."/>
        </authorList>
    </citation>
    <scope>NUCLEOTIDE SEQUENCE</scope>
    <source>
        <strain evidence="2">VT141</strain>
    </source>
</reference>
<evidence type="ECO:0000256" key="1">
    <source>
        <dbReference type="SAM" id="MobiDB-lite"/>
    </source>
</evidence>
<dbReference type="AlphaFoldDB" id="A0AAD5YTN1"/>
<gene>
    <name evidence="2" type="ORF">NP233_g8647</name>
</gene>